<keyword evidence="2" id="KW-1185">Reference proteome</keyword>
<name>A0ACC0W2B8_9STRA</name>
<proteinExistence type="predicted"/>
<organism evidence="1 2">
    <name type="scientific">Peronosclerospora sorghi</name>
    <dbReference type="NCBI Taxonomy" id="230839"/>
    <lineage>
        <taxon>Eukaryota</taxon>
        <taxon>Sar</taxon>
        <taxon>Stramenopiles</taxon>
        <taxon>Oomycota</taxon>
        <taxon>Peronosporomycetes</taxon>
        <taxon>Peronosporales</taxon>
        <taxon>Peronosporaceae</taxon>
        <taxon>Peronosclerospora</taxon>
    </lineage>
</organism>
<gene>
    <name evidence="1" type="ORF">PsorP6_006676</name>
</gene>
<protein>
    <submittedName>
        <fullName evidence="1">Uncharacterized protein</fullName>
    </submittedName>
</protein>
<reference evidence="1 2" key="1">
    <citation type="journal article" date="2022" name="bioRxiv">
        <title>The genome of the oomycete Peronosclerospora sorghi, a cosmopolitan pathogen of maize and sorghum, is inflated with dispersed pseudogenes.</title>
        <authorList>
            <person name="Fletcher K."/>
            <person name="Martin F."/>
            <person name="Isakeit T."/>
            <person name="Cavanaugh K."/>
            <person name="Magill C."/>
            <person name="Michelmore R."/>
        </authorList>
    </citation>
    <scope>NUCLEOTIDE SEQUENCE [LARGE SCALE GENOMIC DNA]</scope>
    <source>
        <strain evidence="1">P6</strain>
    </source>
</reference>
<evidence type="ECO:0000313" key="1">
    <source>
        <dbReference type="EMBL" id="KAI9912892.1"/>
    </source>
</evidence>
<comment type="caution">
    <text evidence="1">The sequence shown here is derived from an EMBL/GenBank/DDBJ whole genome shotgun (WGS) entry which is preliminary data.</text>
</comment>
<accession>A0ACC0W2B8</accession>
<evidence type="ECO:0000313" key="2">
    <source>
        <dbReference type="Proteomes" id="UP001163321"/>
    </source>
</evidence>
<sequence length="81" mass="9315">MNLRLWSKHDVDGRCGERCPLLQEFTGGIATVFPCTSTVESDFSEITWHKDEYRSSLTDFSLEGILQCKQHLQLGEICHRL</sequence>
<dbReference type="EMBL" id="CM047583">
    <property type="protein sequence ID" value="KAI9912892.1"/>
    <property type="molecule type" value="Genomic_DNA"/>
</dbReference>
<dbReference type="Proteomes" id="UP001163321">
    <property type="component" value="Chromosome 4"/>
</dbReference>